<sequence>MVEEVNRPVGMPDPVVAPVNEQLWRAAAAGRLEVQCCTDCGAHRYPPTDGCYRCTSREWGWSTLPGTGTVYSYIWVPDRARSAGRDEPVLYNVAVVTLDGTQGDPVRILSNVIDAWQQHDLQVGQRVTFASMPFTAAEAAEMALPCFRILR</sequence>
<dbReference type="Pfam" id="PF12172">
    <property type="entry name" value="zf-ChsH2"/>
    <property type="match status" value="1"/>
</dbReference>
<dbReference type="EMBL" id="FAOZ01000004">
    <property type="protein sequence ID" value="CUU55015.1"/>
    <property type="molecule type" value="Genomic_DNA"/>
</dbReference>
<reference evidence="4" key="1">
    <citation type="submission" date="2015-11" db="EMBL/GenBank/DDBJ databases">
        <authorList>
            <person name="Varghese N."/>
        </authorList>
    </citation>
    <scope>NUCLEOTIDE SEQUENCE [LARGE SCALE GENOMIC DNA]</scope>
    <source>
        <strain evidence="4">DSM 45899</strain>
    </source>
</reference>
<evidence type="ECO:0000313" key="3">
    <source>
        <dbReference type="EMBL" id="CUU55015.1"/>
    </source>
</evidence>
<name>A0A0S4QHP8_9ACTN</name>
<feature type="domain" description="ChsH2 rubredoxin-like zinc ribbon" evidence="2">
    <location>
        <begin position="24"/>
        <end position="59"/>
    </location>
</feature>
<dbReference type="InterPro" id="IPR022002">
    <property type="entry name" value="ChsH2_Znr"/>
</dbReference>
<dbReference type="SUPFAM" id="SSF50249">
    <property type="entry name" value="Nucleic acid-binding proteins"/>
    <property type="match status" value="1"/>
</dbReference>
<protein>
    <recommendedName>
        <fullName evidence="5">DUF35 domain-containing protein</fullName>
    </recommendedName>
</protein>
<dbReference type="RefSeq" id="WP_242666125.1">
    <property type="nucleotide sequence ID" value="NZ_FAOZ01000004.1"/>
</dbReference>
<organism evidence="3 4">
    <name type="scientific">Parafrankia irregularis</name>
    <dbReference type="NCBI Taxonomy" id="795642"/>
    <lineage>
        <taxon>Bacteria</taxon>
        <taxon>Bacillati</taxon>
        <taxon>Actinomycetota</taxon>
        <taxon>Actinomycetes</taxon>
        <taxon>Frankiales</taxon>
        <taxon>Frankiaceae</taxon>
        <taxon>Parafrankia</taxon>
    </lineage>
</organism>
<proteinExistence type="predicted"/>
<dbReference type="PANTHER" id="PTHR34075:SF5">
    <property type="entry name" value="BLR3430 PROTEIN"/>
    <property type="match status" value="1"/>
</dbReference>
<dbReference type="Pfam" id="PF01796">
    <property type="entry name" value="OB_ChsH2_C"/>
    <property type="match status" value="1"/>
</dbReference>
<dbReference type="InterPro" id="IPR052513">
    <property type="entry name" value="Thioester_dehydratase-like"/>
</dbReference>
<dbReference type="AlphaFoldDB" id="A0A0S4QHP8"/>
<gene>
    <name evidence="3" type="ORF">Ga0074812_10496</name>
</gene>
<keyword evidence="4" id="KW-1185">Reference proteome</keyword>
<dbReference type="InterPro" id="IPR012340">
    <property type="entry name" value="NA-bd_OB-fold"/>
</dbReference>
<feature type="domain" description="ChsH2 C-terminal OB-fold" evidence="1">
    <location>
        <begin position="61"/>
        <end position="128"/>
    </location>
</feature>
<dbReference type="PANTHER" id="PTHR34075">
    <property type="entry name" value="BLR3430 PROTEIN"/>
    <property type="match status" value="1"/>
</dbReference>
<evidence type="ECO:0008006" key="5">
    <source>
        <dbReference type="Google" id="ProtNLM"/>
    </source>
</evidence>
<accession>A0A0S4QHP8</accession>
<evidence type="ECO:0000259" key="2">
    <source>
        <dbReference type="Pfam" id="PF12172"/>
    </source>
</evidence>
<evidence type="ECO:0000313" key="4">
    <source>
        <dbReference type="Proteomes" id="UP000198802"/>
    </source>
</evidence>
<evidence type="ECO:0000259" key="1">
    <source>
        <dbReference type="Pfam" id="PF01796"/>
    </source>
</evidence>
<dbReference type="InterPro" id="IPR002878">
    <property type="entry name" value="ChsH2_C"/>
</dbReference>
<dbReference type="Proteomes" id="UP000198802">
    <property type="component" value="Unassembled WGS sequence"/>
</dbReference>